<keyword evidence="3" id="KW-1185">Reference proteome</keyword>
<accession>K1X865</accession>
<evidence type="ECO:0000313" key="2">
    <source>
        <dbReference type="EMBL" id="EKD21226.1"/>
    </source>
</evidence>
<feature type="compositionally biased region" description="Polar residues" evidence="1">
    <location>
        <begin position="153"/>
        <end position="168"/>
    </location>
</feature>
<dbReference type="Proteomes" id="UP000006753">
    <property type="component" value="Unassembled WGS sequence"/>
</dbReference>
<evidence type="ECO:0000256" key="1">
    <source>
        <dbReference type="SAM" id="MobiDB-lite"/>
    </source>
</evidence>
<proteinExistence type="predicted"/>
<dbReference type="KEGG" id="mbe:MBM_00339"/>
<organism evidence="2 3">
    <name type="scientific">Marssonina brunnea f. sp. multigermtubi (strain MB_m1)</name>
    <name type="common">Marssonina leaf spot fungus</name>
    <dbReference type="NCBI Taxonomy" id="1072389"/>
    <lineage>
        <taxon>Eukaryota</taxon>
        <taxon>Fungi</taxon>
        <taxon>Dikarya</taxon>
        <taxon>Ascomycota</taxon>
        <taxon>Pezizomycotina</taxon>
        <taxon>Leotiomycetes</taxon>
        <taxon>Helotiales</taxon>
        <taxon>Drepanopezizaceae</taxon>
        <taxon>Drepanopeziza</taxon>
    </lineage>
</organism>
<dbReference type="AlphaFoldDB" id="K1X865"/>
<gene>
    <name evidence="2" type="ORF">MBM_00339</name>
</gene>
<dbReference type="EMBL" id="JH921428">
    <property type="protein sequence ID" value="EKD21226.1"/>
    <property type="molecule type" value="Genomic_DNA"/>
</dbReference>
<feature type="compositionally biased region" description="Polar residues" evidence="1">
    <location>
        <begin position="209"/>
        <end position="219"/>
    </location>
</feature>
<protein>
    <submittedName>
        <fullName evidence="2">Uncharacterized protein</fullName>
    </submittedName>
</protein>
<name>K1X865_MARBU</name>
<dbReference type="HOGENOM" id="CLU_662348_0_0_1"/>
<sequence>MPWIYTTEVPVLYGELKRIALRDGTPELTIHEVEELVEESKSKYAIVQPNKEDAWLQYWSEASVWANHVAVASYFSLMDSMKPFPGKRPYELTHNFAGNSTTESTLFPSPLSTSRDTITSDALLASISASLIPTVVSSAQFSAHHTKEKTEMEPSTSKDSQPHPQGTCFTPRLTIADRSKVPSPVPAKSEGEKGKKERRRKKQSGALDMSNTPPSNTLPASPVLVTRRAQPPDLQHPPNARRQIAATLRPALEVIFANHTLTNAEAGYRPSAWDEERGLPMGAWKCLAPNAAKCIWGKGGEILGEVNRLLEGGAGVRLIVALQPLGPVSLYGPLLWIDIRFSYSPSDPDTIAARDWLQDFVIEFASNKGKSGTMLNEFTAWAQQNVPSQEIRKWLGKSLNGIMDQGRPSGRPSGR</sequence>
<reference evidence="2 3" key="1">
    <citation type="journal article" date="2012" name="BMC Genomics">
        <title>Sequencing the genome of Marssonina brunnea reveals fungus-poplar co-evolution.</title>
        <authorList>
            <person name="Zhu S."/>
            <person name="Cao Y.-Z."/>
            <person name="Jiang C."/>
            <person name="Tan B.-Y."/>
            <person name="Wang Z."/>
            <person name="Feng S."/>
            <person name="Zhang L."/>
            <person name="Su X.-H."/>
            <person name="Brejova B."/>
            <person name="Vinar T."/>
            <person name="Xu M."/>
            <person name="Wang M.-X."/>
            <person name="Zhang S.-G."/>
            <person name="Huang M.-R."/>
            <person name="Wu R."/>
            <person name="Zhou Y."/>
        </authorList>
    </citation>
    <scope>NUCLEOTIDE SEQUENCE [LARGE SCALE GENOMIC DNA]</scope>
    <source>
        <strain evidence="2 3">MB_m1</strain>
    </source>
</reference>
<dbReference type="OrthoDB" id="10348569at2759"/>
<dbReference type="InParanoid" id="K1X865"/>
<feature type="region of interest" description="Disordered" evidence="1">
    <location>
        <begin position="142"/>
        <end position="221"/>
    </location>
</feature>
<evidence type="ECO:0000313" key="3">
    <source>
        <dbReference type="Proteomes" id="UP000006753"/>
    </source>
</evidence>